<sequence length="253" mass="26981">MSDDVPGPVALALRPFGYLLVAGVWAAIGCVVLALGPGLLVVVALAGTTGLGEVIPALEIGQTFPAPANPAEWIGFGAALVLLVPLLTLVWGPVVLWVLPCASWPLAALSLMYAGRALRPGYARERLSRTTNEGGVAMSLQPVRATRTTALLMRFYACGWRPDGAMVSPMLLAGLAWVLAWVVLAQDVPAGVRAALAVVAGACVAASVVLGRRAWVRRFGPTGTTMSELTPSQRRRRLRELRRRRDRRRTDET</sequence>
<dbReference type="eggNOG" id="ENOG5033F89">
    <property type="taxonomic scope" value="Bacteria"/>
</dbReference>
<dbReference type="EMBL" id="CP001618">
    <property type="protein sequence ID" value="ACQ79586.1"/>
    <property type="molecule type" value="Genomic_DNA"/>
</dbReference>
<evidence type="ECO:0000313" key="4">
    <source>
        <dbReference type="Proteomes" id="UP000007962"/>
    </source>
</evidence>
<feature type="transmembrane region" description="Helical" evidence="2">
    <location>
        <begin position="20"/>
        <end position="52"/>
    </location>
</feature>
<keyword evidence="2" id="KW-0812">Transmembrane</keyword>
<evidence type="ECO:0000256" key="1">
    <source>
        <dbReference type="SAM" id="MobiDB-lite"/>
    </source>
</evidence>
<feature type="region of interest" description="Disordered" evidence="1">
    <location>
        <begin position="225"/>
        <end position="253"/>
    </location>
</feature>
<dbReference type="OrthoDB" id="5150148at2"/>
<name>C5C1W8_BEUC1</name>
<gene>
    <name evidence="3" type="ordered locus">Bcav_1327</name>
</gene>
<dbReference type="HOGENOM" id="CLU_1096961_0_0_11"/>
<feature type="transmembrane region" description="Helical" evidence="2">
    <location>
        <begin position="164"/>
        <end position="184"/>
    </location>
</feature>
<feature type="transmembrane region" description="Helical" evidence="2">
    <location>
        <begin position="190"/>
        <end position="210"/>
    </location>
</feature>
<feature type="transmembrane region" description="Helical" evidence="2">
    <location>
        <begin position="73"/>
        <end position="91"/>
    </location>
</feature>
<accession>C5C1W8</accession>
<evidence type="ECO:0000256" key="2">
    <source>
        <dbReference type="SAM" id="Phobius"/>
    </source>
</evidence>
<dbReference type="Proteomes" id="UP000007962">
    <property type="component" value="Chromosome"/>
</dbReference>
<feature type="compositionally biased region" description="Basic residues" evidence="1">
    <location>
        <begin position="233"/>
        <end position="247"/>
    </location>
</feature>
<keyword evidence="2" id="KW-0472">Membrane</keyword>
<dbReference type="STRING" id="471853.Bcav_1327"/>
<protein>
    <submittedName>
        <fullName evidence="3">Uncharacterized protein</fullName>
    </submittedName>
</protein>
<dbReference type="KEGG" id="bcv:Bcav_1327"/>
<organism evidence="3 4">
    <name type="scientific">Beutenbergia cavernae (strain ATCC BAA-8 / DSM 12333 / CCUG 43141 / JCM 11478 / NBRC 16432 / NCIMB 13614 / HKI 0122)</name>
    <dbReference type="NCBI Taxonomy" id="471853"/>
    <lineage>
        <taxon>Bacteria</taxon>
        <taxon>Bacillati</taxon>
        <taxon>Actinomycetota</taxon>
        <taxon>Actinomycetes</taxon>
        <taxon>Micrococcales</taxon>
        <taxon>Beutenbergiaceae</taxon>
        <taxon>Beutenbergia</taxon>
    </lineage>
</organism>
<keyword evidence="2" id="KW-1133">Transmembrane helix</keyword>
<keyword evidence="4" id="KW-1185">Reference proteome</keyword>
<reference evidence="3 4" key="1">
    <citation type="journal article" date="2009" name="Stand. Genomic Sci.">
        <title>Complete genome sequence of Beutenbergia cavernae type strain (HKI 0122).</title>
        <authorList>
            <person name="Land M."/>
            <person name="Pukall R."/>
            <person name="Abt B."/>
            <person name="Goker M."/>
            <person name="Rohde M."/>
            <person name="Glavina Del Rio T."/>
            <person name="Tice H."/>
            <person name="Copeland A."/>
            <person name="Cheng J.F."/>
            <person name="Lucas S."/>
            <person name="Chen F."/>
            <person name="Nolan M."/>
            <person name="Bruce D."/>
            <person name="Goodwin L."/>
            <person name="Pitluck S."/>
            <person name="Ivanova N."/>
            <person name="Mavromatis K."/>
            <person name="Ovchinnikova G."/>
            <person name="Pati A."/>
            <person name="Chen A."/>
            <person name="Palaniappan K."/>
            <person name="Hauser L."/>
            <person name="Chang Y.J."/>
            <person name="Jefferies C.C."/>
            <person name="Saunders E."/>
            <person name="Brettin T."/>
            <person name="Detter J.C."/>
            <person name="Han C."/>
            <person name="Chain P."/>
            <person name="Bristow J."/>
            <person name="Eisen J.A."/>
            <person name="Markowitz V."/>
            <person name="Hugenholtz P."/>
            <person name="Kyrpides N.C."/>
            <person name="Klenk H.P."/>
            <person name="Lapidus A."/>
        </authorList>
    </citation>
    <scope>NUCLEOTIDE SEQUENCE [LARGE SCALE GENOMIC DNA]</scope>
    <source>
        <strain evidence="4">ATCC BAA-8 / DSM 12333 / NBRC 16432</strain>
    </source>
</reference>
<dbReference type="RefSeq" id="WP_015881826.1">
    <property type="nucleotide sequence ID" value="NC_012669.1"/>
</dbReference>
<dbReference type="AlphaFoldDB" id="C5C1W8"/>
<proteinExistence type="predicted"/>
<evidence type="ECO:0000313" key="3">
    <source>
        <dbReference type="EMBL" id="ACQ79586.1"/>
    </source>
</evidence>